<accession>A0A4Y8KSZ5</accession>
<evidence type="ECO:0000313" key="5">
    <source>
        <dbReference type="EMBL" id="TFD82158.1"/>
    </source>
</evidence>
<dbReference type="Gene3D" id="3.40.50.720">
    <property type="entry name" value="NAD(P)-binding Rossmann-like Domain"/>
    <property type="match status" value="1"/>
</dbReference>
<dbReference type="InterPro" id="IPR036291">
    <property type="entry name" value="NAD(P)-bd_dom_sf"/>
</dbReference>
<keyword evidence="6" id="KW-1185">Reference proteome</keyword>
<proteinExistence type="inferred from homology"/>
<evidence type="ECO:0000256" key="3">
    <source>
        <dbReference type="RuleBase" id="RU000363"/>
    </source>
</evidence>
<dbReference type="PRINTS" id="PR00081">
    <property type="entry name" value="GDHRDH"/>
</dbReference>
<dbReference type="PRINTS" id="PR00080">
    <property type="entry name" value="SDRFAMILY"/>
</dbReference>
<dbReference type="PROSITE" id="PS00061">
    <property type="entry name" value="ADH_SHORT"/>
    <property type="match status" value="1"/>
</dbReference>
<evidence type="ECO:0000259" key="4">
    <source>
        <dbReference type="SMART" id="SM00822"/>
    </source>
</evidence>
<dbReference type="OrthoDB" id="286404at2"/>
<dbReference type="EMBL" id="SOHQ01000002">
    <property type="protein sequence ID" value="TFD82158.1"/>
    <property type="molecule type" value="Genomic_DNA"/>
</dbReference>
<dbReference type="GO" id="GO:0032787">
    <property type="term" value="P:monocarboxylic acid metabolic process"/>
    <property type="evidence" value="ECO:0007669"/>
    <property type="project" value="UniProtKB-ARBA"/>
</dbReference>
<name>A0A4Y8KSZ5_9MICO</name>
<gene>
    <name evidence="5" type="ORF">E3T53_01075</name>
</gene>
<sequence>MPHNQWRLTVVADLTGKVILVTGGGSGIGAGIAKVVAEHGAQVVITDIRLEAAESIATEITSAGGLALGLQHDVTSGDSSRGVVADATKRFGRVDGLVNNAGISNRVPFNEMDEDEWNRVINVNLNGVFHTTRAVVDQMIERRSGRIVSNASFVGLRGIPLFSHYCASKFGVMGLTQSLAVELAPYDITVNAVLPGVVRTPLWEPMLDKAAAAGGITREEAWAGAIAPIPLGRPQEPDDIGEAVAFLLSDKARNITGASMNVTGGQLLH</sequence>
<feature type="domain" description="Ketoreductase" evidence="4">
    <location>
        <begin position="17"/>
        <end position="187"/>
    </location>
</feature>
<dbReference type="Pfam" id="PF00106">
    <property type="entry name" value="adh_short"/>
    <property type="match status" value="1"/>
</dbReference>
<comment type="similarity">
    <text evidence="1 3">Belongs to the short-chain dehydrogenases/reductases (SDR) family.</text>
</comment>
<dbReference type="InterPro" id="IPR050259">
    <property type="entry name" value="SDR"/>
</dbReference>
<dbReference type="AlphaFoldDB" id="A0A4Y8KSZ5"/>
<comment type="caution">
    <text evidence="5">The sequence shown here is derived from an EMBL/GenBank/DDBJ whole genome shotgun (WGS) entry which is preliminary data.</text>
</comment>
<dbReference type="NCBIfam" id="NF009466">
    <property type="entry name" value="PRK12826.1-2"/>
    <property type="match status" value="1"/>
</dbReference>
<dbReference type="InterPro" id="IPR020904">
    <property type="entry name" value="Sc_DH/Rdtase_CS"/>
</dbReference>
<dbReference type="Proteomes" id="UP000298218">
    <property type="component" value="Unassembled WGS sequence"/>
</dbReference>
<evidence type="ECO:0000313" key="6">
    <source>
        <dbReference type="Proteomes" id="UP000298218"/>
    </source>
</evidence>
<evidence type="ECO:0000256" key="1">
    <source>
        <dbReference type="ARBA" id="ARBA00006484"/>
    </source>
</evidence>
<dbReference type="PANTHER" id="PTHR42879">
    <property type="entry name" value="3-OXOACYL-(ACYL-CARRIER-PROTEIN) REDUCTASE"/>
    <property type="match status" value="1"/>
</dbReference>
<dbReference type="GO" id="GO:0016491">
    <property type="term" value="F:oxidoreductase activity"/>
    <property type="evidence" value="ECO:0007669"/>
    <property type="project" value="UniProtKB-KW"/>
</dbReference>
<reference evidence="5 6" key="1">
    <citation type="submission" date="2019-03" db="EMBL/GenBank/DDBJ databases">
        <title>Genomics of glacier-inhabiting Cryobacterium strains.</title>
        <authorList>
            <person name="Liu Q."/>
            <person name="Xin Y.-H."/>
        </authorList>
    </citation>
    <scope>NUCLEOTIDE SEQUENCE [LARGE SCALE GENOMIC DNA]</scope>
    <source>
        <strain evidence="5 6">CGMCC 1.4292</strain>
    </source>
</reference>
<dbReference type="InterPro" id="IPR002347">
    <property type="entry name" value="SDR_fam"/>
</dbReference>
<dbReference type="SUPFAM" id="SSF51735">
    <property type="entry name" value="NAD(P)-binding Rossmann-fold domains"/>
    <property type="match status" value="1"/>
</dbReference>
<evidence type="ECO:0000256" key="2">
    <source>
        <dbReference type="ARBA" id="ARBA00023002"/>
    </source>
</evidence>
<dbReference type="PANTHER" id="PTHR42879:SF2">
    <property type="entry name" value="3-OXOACYL-[ACYL-CARRIER-PROTEIN] REDUCTASE FABG"/>
    <property type="match status" value="1"/>
</dbReference>
<dbReference type="FunFam" id="3.40.50.720:FF:000084">
    <property type="entry name" value="Short-chain dehydrogenase reductase"/>
    <property type="match status" value="1"/>
</dbReference>
<protein>
    <submittedName>
        <fullName evidence="5">SDR family oxidoreductase</fullName>
    </submittedName>
</protein>
<dbReference type="InterPro" id="IPR057326">
    <property type="entry name" value="KR_dom"/>
</dbReference>
<dbReference type="NCBIfam" id="NF005559">
    <property type="entry name" value="PRK07231.1"/>
    <property type="match status" value="1"/>
</dbReference>
<dbReference type="CDD" id="cd05233">
    <property type="entry name" value="SDR_c"/>
    <property type="match status" value="1"/>
</dbReference>
<dbReference type="SMART" id="SM00822">
    <property type="entry name" value="PKS_KR"/>
    <property type="match status" value="1"/>
</dbReference>
<organism evidence="5 6">
    <name type="scientific">Cryobacterium psychrophilum</name>
    <dbReference type="NCBI Taxonomy" id="41988"/>
    <lineage>
        <taxon>Bacteria</taxon>
        <taxon>Bacillati</taxon>
        <taxon>Actinomycetota</taxon>
        <taxon>Actinomycetes</taxon>
        <taxon>Micrococcales</taxon>
        <taxon>Microbacteriaceae</taxon>
        <taxon>Cryobacterium</taxon>
    </lineage>
</organism>
<keyword evidence="2" id="KW-0560">Oxidoreductase</keyword>